<dbReference type="CDD" id="cd00122">
    <property type="entry name" value="MBD"/>
    <property type="match status" value="1"/>
</dbReference>
<dbReference type="Proteomes" id="UP000813463">
    <property type="component" value="Chromosome 3"/>
</dbReference>
<feature type="domain" description="MBD" evidence="7">
    <location>
        <begin position="1"/>
        <end position="74"/>
    </location>
</feature>
<accession>A0A9R0JPA3</accession>
<name>A0A9R0JPA3_SPIOL</name>
<evidence type="ECO:0000313" key="8">
    <source>
        <dbReference type="Proteomes" id="UP000813463"/>
    </source>
</evidence>
<dbReference type="GeneID" id="110782298"/>
<keyword evidence="5" id="KW-0539">Nucleus</keyword>
<evidence type="ECO:0000259" key="7">
    <source>
        <dbReference type="PROSITE" id="PS50982"/>
    </source>
</evidence>
<keyword evidence="4" id="KW-0804">Transcription</keyword>
<evidence type="ECO:0000313" key="9">
    <source>
        <dbReference type="RefSeq" id="XP_021842111.1"/>
    </source>
</evidence>
<dbReference type="PANTHER" id="PTHR34067">
    <property type="entry name" value="OS04G0193200 PROTEIN"/>
    <property type="match status" value="1"/>
</dbReference>
<evidence type="ECO:0000256" key="2">
    <source>
        <dbReference type="ARBA" id="ARBA00023015"/>
    </source>
</evidence>
<keyword evidence="2" id="KW-0805">Transcription regulation</keyword>
<keyword evidence="8" id="KW-1185">Reference proteome</keyword>
<dbReference type="RefSeq" id="XP_021842111.1">
    <property type="nucleotide sequence ID" value="XM_021986419.2"/>
</dbReference>
<dbReference type="Pfam" id="PF01429">
    <property type="entry name" value="MBD"/>
    <property type="match status" value="1"/>
</dbReference>
<evidence type="ECO:0000256" key="4">
    <source>
        <dbReference type="ARBA" id="ARBA00023163"/>
    </source>
</evidence>
<feature type="region of interest" description="Disordered" evidence="6">
    <location>
        <begin position="85"/>
        <end position="148"/>
    </location>
</feature>
<dbReference type="OrthoDB" id="10072024at2759"/>
<dbReference type="Gene3D" id="3.30.890.10">
    <property type="entry name" value="Methyl-cpg-binding Protein 2, Chain A"/>
    <property type="match status" value="1"/>
</dbReference>
<dbReference type="InterPro" id="IPR016177">
    <property type="entry name" value="DNA-bd_dom_sf"/>
</dbReference>
<dbReference type="GO" id="GO:0003677">
    <property type="term" value="F:DNA binding"/>
    <property type="evidence" value="ECO:0007669"/>
    <property type="project" value="UniProtKB-KW"/>
</dbReference>
<evidence type="ECO:0000256" key="5">
    <source>
        <dbReference type="ARBA" id="ARBA00023242"/>
    </source>
</evidence>
<dbReference type="PROSITE" id="PS50982">
    <property type="entry name" value="MBD"/>
    <property type="match status" value="1"/>
</dbReference>
<protein>
    <submittedName>
        <fullName evidence="9">Uncharacterized protein isoform X1</fullName>
    </submittedName>
</protein>
<evidence type="ECO:0000256" key="3">
    <source>
        <dbReference type="ARBA" id="ARBA00023125"/>
    </source>
</evidence>
<dbReference type="GO" id="GO:0005634">
    <property type="term" value="C:nucleus"/>
    <property type="evidence" value="ECO:0007669"/>
    <property type="project" value="UniProtKB-SubCell"/>
</dbReference>
<comment type="subcellular location">
    <subcellularLocation>
        <location evidence="1">Nucleus</location>
    </subcellularLocation>
</comment>
<keyword evidence="3" id="KW-0238">DNA-binding</keyword>
<sequence>MGEQIRAEDWLPEGWKIEIRVRKSGKKDRYYTDPVNGYIFRSLKDIDRYLLSGKLGKHVTKNKPKGLDDSDDTVNFNLIQHNDVPIMKKSIKSNHSDKKKRSRNNSKTGKTGPENSETEKKTGSRSSRGGRGSRPKKKNESTPFFILDPDRCEGSSAVSIPNLSEIIDSMLKEKEGGSGKTVYLSAPDIGSLLGGKMSETGCTDNSSKNPNKSAVNYSSLVSDVKKEGCESESRSAVKPYHEHHGPSPMLEKVIKAGSESPVFADLFEDPCIDFAIKTLTGNNSLFGV</sequence>
<proteinExistence type="predicted"/>
<gene>
    <name evidence="9" type="primary">LOC110782298</name>
</gene>
<dbReference type="AlphaFoldDB" id="A0A9R0JPA3"/>
<evidence type="ECO:0000256" key="1">
    <source>
        <dbReference type="ARBA" id="ARBA00004123"/>
    </source>
</evidence>
<organism evidence="8 9">
    <name type="scientific">Spinacia oleracea</name>
    <name type="common">Spinach</name>
    <dbReference type="NCBI Taxonomy" id="3562"/>
    <lineage>
        <taxon>Eukaryota</taxon>
        <taxon>Viridiplantae</taxon>
        <taxon>Streptophyta</taxon>
        <taxon>Embryophyta</taxon>
        <taxon>Tracheophyta</taxon>
        <taxon>Spermatophyta</taxon>
        <taxon>Magnoliopsida</taxon>
        <taxon>eudicotyledons</taxon>
        <taxon>Gunneridae</taxon>
        <taxon>Pentapetalae</taxon>
        <taxon>Caryophyllales</taxon>
        <taxon>Chenopodiaceae</taxon>
        <taxon>Chenopodioideae</taxon>
        <taxon>Anserineae</taxon>
        <taxon>Spinacia</taxon>
    </lineage>
</organism>
<dbReference type="SUPFAM" id="SSF54171">
    <property type="entry name" value="DNA-binding domain"/>
    <property type="match status" value="1"/>
</dbReference>
<dbReference type="KEGG" id="soe:110782298"/>
<reference evidence="9" key="2">
    <citation type="submission" date="2025-08" db="UniProtKB">
        <authorList>
            <consortium name="RefSeq"/>
        </authorList>
    </citation>
    <scope>IDENTIFICATION</scope>
    <source>
        <tissue evidence="9">Leaf</tissue>
    </source>
</reference>
<dbReference type="PANTHER" id="PTHR34067:SF20">
    <property type="entry name" value="OS08G0206700 PROTEIN"/>
    <property type="match status" value="1"/>
</dbReference>
<reference evidence="8" key="1">
    <citation type="journal article" date="2021" name="Nat. Commun.">
        <title>Genomic analyses provide insights into spinach domestication and the genetic basis of agronomic traits.</title>
        <authorList>
            <person name="Cai X."/>
            <person name="Sun X."/>
            <person name="Xu C."/>
            <person name="Sun H."/>
            <person name="Wang X."/>
            <person name="Ge C."/>
            <person name="Zhang Z."/>
            <person name="Wang Q."/>
            <person name="Fei Z."/>
            <person name="Jiao C."/>
            <person name="Wang Q."/>
        </authorList>
    </citation>
    <scope>NUCLEOTIDE SEQUENCE [LARGE SCALE GENOMIC DNA]</scope>
    <source>
        <strain evidence="8">cv. Varoflay</strain>
    </source>
</reference>
<dbReference type="InterPro" id="IPR038945">
    <property type="entry name" value="MBD13-like"/>
</dbReference>
<evidence type="ECO:0000256" key="6">
    <source>
        <dbReference type="SAM" id="MobiDB-lite"/>
    </source>
</evidence>
<dbReference type="InterPro" id="IPR001739">
    <property type="entry name" value="Methyl_CpG_DNA-bd"/>
</dbReference>
<feature type="compositionally biased region" description="Basic residues" evidence="6">
    <location>
        <begin position="89"/>
        <end position="104"/>
    </location>
</feature>